<dbReference type="GO" id="GO:0071555">
    <property type="term" value="P:cell wall organization"/>
    <property type="evidence" value="ECO:0007669"/>
    <property type="project" value="UniProtKB-KW"/>
</dbReference>
<keyword evidence="1 11" id="KW-1003">Cell membrane</keyword>
<gene>
    <name evidence="11" type="primary">mtgA</name>
    <name evidence="13" type="ORF">TP2_05595</name>
</gene>
<proteinExistence type="inferred from homology"/>
<keyword evidence="9 11" id="KW-0472">Membrane</keyword>
<evidence type="ECO:0000313" key="14">
    <source>
        <dbReference type="Proteomes" id="UP000027432"/>
    </source>
</evidence>
<protein>
    <recommendedName>
        <fullName evidence="11">Biosynthetic peptidoglycan transglycosylase</fullName>
        <ecNumber evidence="11">2.4.99.28</ecNumber>
    </recommendedName>
    <alternativeName>
        <fullName evidence="11">Glycan polymerase</fullName>
    </alternativeName>
    <alternativeName>
        <fullName evidence="11">Peptidoglycan glycosyltransferase MtgA</fullName>
        <shortName evidence="11">PGT</shortName>
    </alternativeName>
</protein>
<dbReference type="STRING" id="1353537.TP2_05595"/>
<keyword evidence="14" id="KW-1185">Reference proteome</keyword>
<keyword evidence="6 11" id="KW-0133">Cell shape</keyword>
<evidence type="ECO:0000256" key="7">
    <source>
        <dbReference type="ARBA" id="ARBA00022984"/>
    </source>
</evidence>
<accession>A0A074JET6</accession>
<dbReference type="GO" id="GO:0016763">
    <property type="term" value="F:pentosyltransferase activity"/>
    <property type="evidence" value="ECO:0007669"/>
    <property type="project" value="InterPro"/>
</dbReference>
<evidence type="ECO:0000256" key="9">
    <source>
        <dbReference type="ARBA" id="ARBA00023136"/>
    </source>
</evidence>
<evidence type="ECO:0000256" key="2">
    <source>
        <dbReference type="ARBA" id="ARBA00022519"/>
    </source>
</evidence>
<dbReference type="eggNOG" id="COG0744">
    <property type="taxonomic scope" value="Bacteria"/>
</dbReference>
<dbReference type="GO" id="GO:0009252">
    <property type="term" value="P:peptidoglycan biosynthetic process"/>
    <property type="evidence" value="ECO:0007669"/>
    <property type="project" value="UniProtKB-UniRule"/>
</dbReference>
<dbReference type="SUPFAM" id="SSF53955">
    <property type="entry name" value="Lysozyme-like"/>
    <property type="match status" value="1"/>
</dbReference>
<evidence type="ECO:0000256" key="10">
    <source>
        <dbReference type="ARBA" id="ARBA00023316"/>
    </source>
</evidence>
<dbReference type="InterPro" id="IPR023346">
    <property type="entry name" value="Lysozyme-like_dom_sf"/>
</dbReference>
<organism evidence="13 14">
    <name type="scientific">Thioclava pacifica DSM 10166</name>
    <dbReference type="NCBI Taxonomy" id="1353537"/>
    <lineage>
        <taxon>Bacteria</taxon>
        <taxon>Pseudomonadati</taxon>
        <taxon>Pseudomonadota</taxon>
        <taxon>Alphaproteobacteria</taxon>
        <taxon>Rhodobacterales</taxon>
        <taxon>Paracoccaceae</taxon>
        <taxon>Thioclava</taxon>
    </lineage>
</organism>
<dbReference type="AlphaFoldDB" id="A0A074JET6"/>
<keyword evidence="10 11" id="KW-0961">Cell wall biogenesis/degradation</keyword>
<evidence type="ECO:0000256" key="11">
    <source>
        <dbReference type="HAMAP-Rule" id="MF_00766"/>
    </source>
</evidence>
<reference evidence="13 14" key="1">
    <citation type="submission" date="2013-07" db="EMBL/GenBank/DDBJ databases">
        <title>Thioclava pacifica DSM 10166 Genome Sequencing.</title>
        <authorList>
            <person name="Lai Q."/>
            <person name="Shao Z."/>
        </authorList>
    </citation>
    <scope>NUCLEOTIDE SEQUENCE [LARGE SCALE GENOMIC DNA]</scope>
    <source>
        <strain evidence="13 14">DSM 10166</strain>
    </source>
</reference>
<dbReference type="NCBIfam" id="TIGR02070">
    <property type="entry name" value="mono_pep_trsgly"/>
    <property type="match status" value="1"/>
</dbReference>
<name>A0A074JET6_9RHOB</name>
<evidence type="ECO:0000256" key="4">
    <source>
        <dbReference type="ARBA" id="ARBA00022679"/>
    </source>
</evidence>
<dbReference type="OrthoDB" id="9766909at2"/>
<feature type="domain" description="Glycosyl transferase family 51" evidence="12">
    <location>
        <begin position="73"/>
        <end position="232"/>
    </location>
</feature>
<evidence type="ECO:0000256" key="8">
    <source>
        <dbReference type="ARBA" id="ARBA00022989"/>
    </source>
</evidence>
<dbReference type="HAMAP" id="MF_00766">
    <property type="entry name" value="PGT_MtgA"/>
    <property type="match status" value="1"/>
</dbReference>
<comment type="caution">
    <text evidence="13">The sequence shown here is derived from an EMBL/GenBank/DDBJ whole genome shotgun (WGS) entry which is preliminary data.</text>
</comment>
<comment type="subcellular location">
    <subcellularLocation>
        <location evidence="11">Cell inner membrane</location>
        <topology evidence="11">Single-pass membrane protein</topology>
    </subcellularLocation>
</comment>
<dbReference type="PANTHER" id="PTHR30400:SF0">
    <property type="entry name" value="BIOSYNTHETIC PEPTIDOGLYCAN TRANSGLYCOSYLASE"/>
    <property type="match status" value="1"/>
</dbReference>
<dbReference type="GO" id="GO:0005886">
    <property type="term" value="C:plasma membrane"/>
    <property type="evidence" value="ECO:0007669"/>
    <property type="project" value="UniProtKB-SubCell"/>
</dbReference>
<dbReference type="GO" id="GO:0009274">
    <property type="term" value="C:peptidoglycan-based cell wall"/>
    <property type="evidence" value="ECO:0007669"/>
    <property type="project" value="InterPro"/>
</dbReference>
<keyword evidence="5 11" id="KW-0812">Transmembrane</keyword>
<keyword evidence="8 11" id="KW-1133">Transmembrane helix</keyword>
<dbReference type="GO" id="GO:0008360">
    <property type="term" value="P:regulation of cell shape"/>
    <property type="evidence" value="ECO:0007669"/>
    <property type="project" value="UniProtKB-KW"/>
</dbReference>
<sequence>MATKKKSSRSAGKSKARSGLKQAASAPFRLALKWLGRAALVLVAVFLALIVAFKFVNPPTTWTIWSERQRLGAVDQQWVALEDVAPVLARSVVAAEDANFCNHWGFDMRAIREALDEGANRGASTITQQTVKNVFLWQGRSWPRKAMEAMLTPFVEAIWGKRRILEIYLNVAEFDEGAFGVDAAAFRYFRTSPDKLSPYQSALIAAVLPDPKDRSAAKPTKFLARRAQSIMDGAATIKNDGRANCFE</sequence>
<keyword evidence="2 11" id="KW-0997">Cell inner membrane</keyword>
<dbReference type="UniPathway" id="UPA00219"/>
<comment type="similarity">
    <text evidence="11">Belongs to the glycosyltransferase 51 family.</text>
</comment>
<dbReference type="InterPro" id="IPR001264">
    <property type="entry name" value="Glyco_trans_51"/>
</dbReference>
<keyword evidence="3 11" id="KW-0328">Glycosyltransferase</keyword>
<comment type="pathway">
    <text evidence="11">Cell wall biogenesis; peptidoglycan biosynthesis.</text>
</comment>
<dbReference type="GO" id="GO:0008955">
    <property type="term" value="F:peptidoglycan glycosyltransferase activity"/>
    <property type="evidence" value="ECO:0007669"/>
    <property type="project" value="UniProtKB-UniRule"/>
</dbReference>
<dbReference type="EC" id="2.4.99.28" evidence="11"/>
<dbReference type="Gene3D" id="1.10.3810.10">
    <property type="entry name" value="Biosynthetic peptidoglycan transglycosylase-like"/>
    <property type="match status" value="1"/>
</dbReference>
<evidence type="ECO:0000256" key="5">
    <source>
        <dbReference type="ARBA" id="ARBA00022692"/>
    </source>
</evidence>
<dbReference type="InterPro" id="IPR036950">
    <property type="entry name" value="PBP_transglycosylase"/>
</dbReference>
<dbReference type="Proteomes" id="UP000027432">
    <property type="component" value="Unassembled WGS sequence"/>
</dbReference>
<evidence type="ECO:0000256" key="3">
    <source>
        <dbReference type="ARBA" id="ARBA00022676"/>
    </source>
</evidence>
<evidence type="ECO:0000256" key="1">
    <source>
        <dbReference type="ARBA" id="ARBA00022475"/>
    </source>
</evidence>
<comment type="catalytic activity">
    <reaction evidence="11">
        <text>[GlcNAc-(1-&gt;4)-Mur2Ac(oyl-L-Ala-gamma-D-Glu-L-Lys-D-Ala-D-Ala)](n)-di-trans,octa-cis-undecaprenyl diphosphate + beta-D-GlcNAc-(1-&gt;4)-Mur2Ac(oyl-L-Ala-gamma-D-Glu-L-Lys-D-Ala-D-Ala)-di-trans,octa-cis-undecaprenyl diphosphate = [GlcNAc-(1-&gt;4)-Mur2Ac(oyl-L-Ala-gamma-D-Glu-L-Lys-D-Ala-D-Ala)](n+1)-di-trans,octa-cis-undecaprenyl diphosphate + di-trans,octa-cis-undecaprenyl diphosphate + H(+)</text>
        <dbReference type="Rhea" id="RHEA:23708"/>
        <dbReference type="Rhea" id="RHEA-COMP:9602"/>
        <dbReference type="Rhea" id="RHEA-COMP:9603"/>
        <dbReference type="ChEBI" id="CHEBI:15378"/>
        <dbReference type="ChEBI" id="CHEBI:58405"/>
        <dbReference type="ChEBI" id="CHEBI:60033"/>
        <dbReference type="ChEBI" id="CHEBI:78435"/>
        <dbReference type="EC" id="2.4.99.28"/>
    </reaction>
</comment>
<evidence type="ECO:0000256" key="6">
    <source>
        <dbReference type="ARBA" id="ARBA00022960"/>
    </source>
</evidence>
<comment type="function">
    <text evidence="11">Peptidoglycan polymerase that catalyzes glycan chain elongation from lipid-linked precursors.</text>
</comment>
<evidence type="ECO:0000313" key="13">
    <source>
        <dbReference type="EMBL" id="KEO54400.1"/>
    </source>
</evidence>
<dbReference type="RefSeq" id="WP_038075660.1">
    <property type="nucleotide sequence ID" value="NZ_AUND01000012.1"/>
</dbReference>
<evidence type="ECO:0000259" key="12">
    <source>
        <dbReference type="Pfam" id="PF00912"/>
    </source>
</evidence>
<dbReference type="InterPro" id="IPR011812">
    <property type="entry name" value="Pep_trsgly"/>
</dbReference>
<keyword evidence="4 11" id="KW-0808">Transferase</keyword>
<dbReference type="EMBL" id="AUND01000012">
    <property type="protein sequence ID" value="KEO54400.1"/>
    <property type="molecule type" value="Genomic_DNA"/>
</dbReference>
<feature type="transmembrane region" description="Helical" evidence="11">
    <location>
        <begin position="34"/>
        <end position="56"/>
    </location>
</feature>
<keyword evidence="7 11" id="KW-0573">Peptidoglycan synthesis</keyword>
<dbReference type="PANTHER" id="PTHR30400">
    <property type="entry name" value="MONOFUNCTIONAL BIOSYNTHETIC PEPTIDOGLYCAN TRANSGLYCOSYLASE"/>
    <property type="match status" value="1"/>
</dbReference>
<dbReference type="Pfam" id="PF00912">
    <property type="entry name" value="Transgly"/>
    <property type="match status" value="1"/>
</dbReference>